<dbReference type="RefSeq" id="WP_347438456.1">
    <property type="nucleotide sequence ID" value="NZ_CP089291.1"/>
</dbReference>
<keyword evidence="1" id="KW-1133">Transmembrane helix</keyword>
<keyword evidence="1" id="KW-0472">Membrane</keyword>
<name>A0ABY4CMQ8_9BACL</name>
<keyword evidence="3" id="KW-1185">Reference proteome</keyword>
<feature type="transmembrane region" description="Helical" evidence="1">
    <location>
        <begin position="6"/>
        <end position="29"/>
    </location>
</feature>
<proteinExistence type="predicted"/>
<evidence type="ECO:0000313" key="2">
    <source>
        <dbReference type="EMBL" id="UOF91768.1"/>
    </source>
</evidence>
<keyword evidence="1" id="KW-0812">Transmembrane</keyword>
<evidence type="ECO:0000313" key="3">
    <source>
        <dbReference type="Proteomes" id="UP000830167"/>
    </source>
</evidence>
<organism evidence="2 3">
    <name type="scientific">Fodinisporobacter ferrooxydans</name>
    <dbReference type="NCBI Taxonomy" id="2901836"/>
    <lineage>
        <taxon>Bacteria</taxon>
        <taxon>Bacillati</taxon>
        <taxon>Bacillota</taxon>
        <taxon>Bacilli</taxon>
        <taxon>Bacillales</taxon>
        <taxon>Alicyclobacillaceae</taxon>
        <taxon>Fodinisporobacter</taxon>
    </lineage>
</organism>
<evidence type="ECO:0000256" key="1">
    <source>
        <dbReference type="SAM" id="Phobius"/>
    </source>
</evidence>
<sequence length="49" mass="5686">MLTTAMFIINSILLLVLLTGGFFMFRAFLRRMRQEKGIDDPKASKQDLH</sequence>
<dbReference type="Proteomes" id="UP000830167">
    <property type="component" value="Chromosome"/>
</dbReference>
<accession>A0ABY4CMQ8</accession>
<gene>
    <name evidence="2" type="ORF">LSG31_05855</name>
</gene>
<dbReference type="EMBL" id="CP089291">
    <property type="protein sequence ID" value="UOF91768.1"/>
    <property type="molecule type" value="Genomic_DNA"/>
</dbReference>
<reference evidence="2" key="1">
    <citation type="submission" date="2021-12" db="EMBL/GenBank/DDBJ databases">
        <title>Alicyclobacillaceae gen. nov., sp. nov., isolated from chalcocite enrichment system.</title>
        <authorList>
            <person name="Jiang Z."/>
        </authorList>
    </citation>
    <scope>NUCLEOTIDE SEQUENCE</scope>
    <source>
        <strain evidence="2">MYW30-H2</strain>
    </source>
</reference>
<protein>
    <submittedName>
        <fullName evidence="2">DUF2621 domain-containing protein</fullName>
    </submittedName>
</protein>